<dbReference type="SMART" id="SM00345">
    <property type="entry name" value="HTH_GNTR"/>
    <property type="match status" value="1"/>
</dbReference>
<dbReference type="PANTHER" id="PTHR38445:SF10">
    <property type="entry name" value="GNTR-FAMILY TRANSCRIPTIONAL REGULATOR"/>
    <property type="match status" value="1"/>
</dbReference>
<feature type="domain" description="HTH gntR-type" evidence="4">
    <location>
        <begin position="9"/>
        <end position="77"/>
    </location>
</feature>
<keyword evidence="1" id="KW-0805">Transcription regulation</keyword>
<evidence type="ECO:0000256" key="1">
    <source>
        <dbReference type="ARBA" id="ARBA00023015"/>
    </source>
</evidence>
<name>A0A645BZG1_9ZZZZ</name>
<gene>
    <name evidence="5" type="ORF">SDC9_114021</name>
</gene>
<keyword evidence="2" id="KW-0238">DNA-binding</keyword>
<accession>A0A645BZG1</accession>
<protein>
    <recommendedName>
        <fullName evidence="4">HTH gntR-type domain-containing protein</fullName>
    </recommendedName>
</protein>
<sequence length="124" mass="14023">MKMPLDDSKLIYMQIADSIEDEVISGALNEGEQVYSTNQFAKLYGINPATAAKGINLLVEEGILFKKRGIGMFVAEGAKDRIVDKRKRIFVEEYITKLIHEARKLNITKEELLDIIRSYEGGDK</sequence>
<evidence type="ECO:0000256" key="3">
    <source>
        <dbReference type="ARBA" id="ARBA00023163"/>
    </source>
</evidence>
<organism evidence="5">
    <name type="scientific">bioreactor metagenome</name>
    <dbReference type="NCBI Taxonomy" id="1076179"/>
    <lineage>
        <taxon>unclassified sequences</taxon>
        <taxon>metagenomes</taxon>
        <taxon>ecological metagenomes</taxon>
    </lineage>
</organism>
<dbReference type="GO" id="GO:0003700">
    <property type="term" value="F:DNA-binding transcription factor activity"/>
    <property type="evidence" value="ECO:0007669"/>
    <property type="project" value="InterPro"/>
</dbReference>
<dbReference type="Gene3D" id="1.10.10.10">
    <property type="entry name" value="Winged helix-like DNA-binding domain superfamily/Winged helix DNA-binding domain"/>
    <property type="match status" value="1"/>
</dbReference>
<dbReference type="GO" id="GO:0003677">
    <property type="term" value="F:DNA binding"/>
    <property type="evidence" value="ECO:0007669"/>
    <property type="project" value="UniProtKB-KW"/>
</dbReference>
<comment type="caution">
    <text evidence="5">The sequence shown here is derived from an EMBL/GenBank/DDBJ whole genome shotgun (WGS) entry which is preliminary data.</text>
</comment>
<proteinExistence type="predicted"/>
<dbReference type="CDD" id="cd07377">
    <property type="entry name" value="WHTH_GntR"/>
    <property type="match status" value="1"/>
</dbReference>
<evidence type="ECO:0000256" key="2">
    <source>
        <dbReference type="ARBA" id="ARBA00023125"/>
    </source>
</evidence>
<dbReference type="AlphaFoldDB" id="A0A645BZG1"/>
<evidence type="ECO:0000313" key="5">
    <source>
        <dbReference type="EMBL" id="MPM67104.1"/>
    </source>
</evidence>
<dbReference type="SUPFAM" id="SSF46785">
    <property type="entry name" value="Winged helix' DNA-binding domain"/>
    <property type="match status" value="1"/>
</dbReference>
<keyword evidence="3" id="KW-0804">Transcription</keyword>
<dbReference type="InterPro" id="IPR036388">
    <property type="entry name" value="WH-like_DNA-bd_sf"/>
</dbReference>
<evidence type="ECO:0000259" key="4">
    <source>
        <dbReference type="PROSITE" id="PS50949"/>
    </source>
</evidence>
<dbReference type="PROSITE" id="PS50949">
    <property type="entry name" value="HTH_GNTR"/>
    <property type="match status" value="1"/>
</dbReference>
<dbReference type="EMBL" id="VSSQ01021490">
    <property type="protein sequence ID" value="MPM67104.1"/>
    <property type="molecule type" value="Genomic_DNA"/>
</dbReference>
<dbReference type="Pfam" id="PF00392">
    <property type="entry name" value="GntR"/>
    <property type="match status" value="1"/>
</dbReference>
<dbReference type="InterPro" id="IPR000524">
    <property type="entry name" value="Tscrpt_reg_HTH_GntR"/>
</dbReference>
<reference evidence="5" key="1">
    <citation type="submission" date="2019-08" db="EMBL/GenBank/DDBJ databases">
        <authorList>
            <person name="Kucharzyk K."/>
            <person name="Murdoch R.W."/>
            <person name="Higgins S."/>
            <person name="Loffler F."/>
        </authorList>
    </citation>
    <scope>NUCLEOTIDE SEQUENCE</scope>
</reference>
<dbReference type="InterPro" id="IPR036390">
    <property type="entry name" value="WH_DNA-bd_sf"/>
</dbReference>
<dbReference type="PANTHER" id="PTHR38445">
    <property type="entry name" value="HTH-TYPE TRANSCRIPTIONAL REPRESSOR YTRA"/>
    <property type="match status" value="1"/>
</dbReference>